<evidence type="ECO:0000259" key="1">
    <source>
        <dbReference type="Pfam" id="PF02579"/>
    </source>
</evidence>
<dbReference type="InterPro" id="IPR036105">
    <property type="entry name" value="DiNase_FeMo-co_biosyn_sf"/>
</dbReference>
<feature type="domain" description="Dinitrogenase iron-molybdenum cofactor biosynthesis" evidence="1">
    <location>
        <begin position="9"/>
        <end position="96"/>
    </location>
</feature>
<dbReference type="PANTHER" id="PTHR42983:SF1">
    <property type="entry name" value="IRON-MOLYBDENUM PROTEIN"/>
    <property type="match status" value="1"/>
</dbReference>
<dbReference type="InterPro" id="IPR003731">
    <property type="entry name" value="Di-Nase_FeMo-co_biosynth"/>
</dbReference>
<dbReference type="InterPro" id="IPR033913">
    <property type="entry name" value="MTH1175_dom"/>
</dbReference>
<dbReference type="AlphaFoldDB" id="A0A9D9HAN7"/>
<dbReference type="EMBL" id="JADIMU010000016">
    <property type="protein sequence ID" value="MBO8442547.1"/>
    <property type="molecule type" value="Genomic_DNA"/>
</dbReference>
<organism evidence="2 3">
    <name type="scientific">Candidatus Aphodenecus pullistercoris</name>
    <dbReference type="NCBI Taxonomy" id="2840669"/>
    <lineage>
        <taxon>Bacteria</taxon>
        <taxon>Pseudomonadati</taxon>
        <taxon>Spirochaetota</taxon>
        <taxon>Spirochaetia</taxon>
        <taxon>Spirochaetales</taxon>
        <taxon>Candidatus Aphodenecus</taxon>
    </lineage>
</organism>
<proteinExistence type="predicted"/>
<sequence>MRIAVTYDNGSVFQHFGHTEAFKVYEVEDGKVVSSSIVSSNGEGHGALAGLLSTAGIDALVCGGIGMGARNALESCGIRLYAGVQGDADEAVSKLLAGTLEYSDQANCSHHGEGHECHHGHGEGHSCSCHH</sequence>
<gene>
    <name evidence="2" type="ORF">IAC42_02135</name>
</gene>
<dbReference type="SUPFAM" id="SSF53146">
    <property type="entry name" value="Nitrogenase accessory factor-like"/>
    <property type="match status" value="1"/>
</dbReference>
<dbReference type="CDD" id="cd00851">
    <property type="entry name" value="MTH1175"/>
    <property type="match status" value="1"/>
</dbReference>
<reference evidence="2" key="2">
    <citation type="journal article" date="2021" name="PeerJ">
        <title>Extensive microbial diversity within the chicken gut microbiome revealed by metagenomics and culture.</title>
        <authorList>
            <person name="Gilroy R."/>
            <person name="Ravi A."/>
            <person name="Getino M."/>
            <person name="Pursley I."/>
            <person name="Horton D.L."/>
            <person name="Alikhan N.F."/>
            <person name="Baker D."/>
            <person name="Gharbi K."/>
            <person name="Hall N."/>
            <person name="Watson M."/>
            <person name="Adriaenssens E.M."/>
            <person name="Foster-Nyarko E."/>
            <person name="Jarju S."/>
            <person name="Secka A."/>
            <person name="Antonio M."/>
            <person name="Oren A."/>
            <person name="Chaudhuri R.R."/>
            <person name="La Ragione R."/>
            <person name="Hildebrand F."/>
            <person name="Pallen M.J."/>
        </authorList>
    </citation>
    <scope>NUCLEOTIDE SEQUENCE</scope>
    <source>
        <strain evidence="2">11167</strain>
    </source>
</reference>
<evidence type="ECO:0000313" key="3">
    <source>
        <dbReference type="Proteomes" id="UP000823633"/>
    </source>
</evidence>
<reference evidence="2" key="1">
    <citation type="submission" date="2020-10" db="EMBL/GenBank/DDBJ databases">
        <authorList>
            <person name="Gilroy R."/>
        </authorList>
    </citation>
    <scope>NUCLEOTIDE SEQUENCE</scope>
    <source>
        <strain evidence="2">11167</strain>
    </source>
</reference>
<dbReference type="Gene3D" id="3.30.420.130">
    <property type="entry name" value="Dinitrogenase iron-molybdenum cofactor biosynthesis domain"/>
    <property type="match status" value="1"/>
</dbReference>
<name>A0A9D9HAN7_9SPIR</name>
<dbReference type="Pfam" id="PF02579">
    <property type="entry name" value="Nitro_FeMo-Co"/>
    <property type="match status" value="1"/>
</dbReference>
<comment type="caution">
    <text evidence="2">The sequence shown here is derived from an EMBL/GenBank/DDBJ whole genome shotgun (WGS) entry which is preliminary data.</text>
</comment>
<protein>
    <submittedName>
        <fullName evidence="2">NifB/NifX family molybdenum-iron cluster-binding protein</fullName>
    </submittedName>
</protein>
<accession>A0A9D9HAN7</accession>
<evidence type="ECO:0000313" key="2">
    <source>
        <dbReference type="EMBL" id="MBO8442547.1"/>
    </source>
</evidence>
<dbReference type="Proteomes" id="UP000823633">
    <property type="component" value="Unassembled WGS sequence"/>
</dbReference>
<dbReference type="PANTHER" id="PTHR42983">
    <property type="entry name" value="DINITROGENASE IRON-MOLYBDENUM COFACTOR PROTEIN-RELATED"/>
    <property type="match status" value="1"/>
</dbReference>